<keyword evidence="2" id="KW-0238">DNA-binding</keyword>
<reference evidence="6 7" key="1">
    <citation type="submission" date="2018-03" db="EMBL/GenBank/DDBJ databases">
        <title>Whole genome sequencing of Histamine producing bacteria.</title>
        <authorList>
            <person name="Butler K."/>
        </authorList>
    </citation>
    <scope>NUCLEOTIDE SEQUENCE [LARGE SCALE GENOMIC DNA]</scope>
    <source>
        <strain evidence="6 7">ATCC 19614</strain>
    </source>
</reference>
<evidence type="ECO:0000256" key="3">
    <source>
        <dbReference type="ARBA" id="ARBA00023163"/>
    </source>
</evidence>
<dbReference type="Gene3D" id="1.20.120.530">
    <property type="entry name" value="GntR ligand-binding domain-like"/>
    <property type="match status" value="1"/>
</dbReference>
<feature type="coiled-coil region" evidence="4">
    <location>
        <begin position="129"/>
        <end position="156"/>
    </location>
</feature>
<accession>A0A2T3LDI5</accession>
<evidence type="ECO:0000256" key="2">
    <source>
        <dbReference type="ARBA" id="ARBA00023125"/>
    </source>
</evidence>
<dbReference type="Pfam" id="PF00392">
    <property type="entry name" value="GntR"/>
    <property type="match status" value="1"/>
</dbReference>
<evidence type="ECO:0000256" key="1">
    <source>
        <dbReference type="ARBA" id="ARBA00023015"/>
    </source>
</evidence>
<dbReference type="EMBL" id="PYOC01000001">
    <property type="protein sequence ID" value="PSV49428.1"/>
    <property type="molecule type" value="Genomic_DNA"/>
</dbReference>
<name>A0A2T3LDI5_9GAMM</name>
<proteinExistence type="predicted"/>
<sequence length="253" mass="28881">MKKQDAMLEAVDTISVLSADIQLTSITAECEAGVKELTKSENLTEQLIELIVSGEYQAGSKISEPELARSFSVSRGPLREAIMRVEALGLVERVPHVGARVVELSQEKLIEIYAVREALEGMAARLACINITDKEIDALQDLLEQHQRHIEQVDGASYFHQQGDFDFHYRIIKASRNTKLISLLCDELYHLLRMYRFQSPRKHSRPTTALSEHIHILAAIRERDGELAELLMRRHIMRSRQLIENQLTEDIKK</sequence>
<comment type="caution">
    <text evidence="6">The sequence shown here is derived from an EMBL/GenBank/DDBJ whole genome shotgun (WGS) entry which is preliminary data.</text>
</comment>
<dbReference type="RefSeq" id="WP_107252065.1">
    <property type="nucleotide sequence ID" value="NZ_PYOC01000001.1"/>
</dbReference>
<dbReference type="PANTHER" id="PTHR43537">
    <property type="entry name" value="TRANSCRIPTIONAL REGULATOR, GNTR FAMILY"/>
    <property type="match status" value="1"/>
</dbReference>
<dbReference type="SUPFAM" id="SSF48008">
    <property type="entry name" value="GntR ligand-binding domain-like"/>
    <property type="match status" value="1"/>
</dbReference>
<gene>
    <name evidence="6" type="ORF">C9J47_02355</name>
</gene>
<dbReference type="GO" id="GO:0003700">
    <property type="term" value="F:DNA-binding transcription factor activity"/>
    <property type="evidence" value="ECO:0007669"/>
    <property type="project" value="InterPro"/>
</dbReference>
<dbReference type="Pfam" id="PF07729">
    <property type="entry name" value="FCD"/>
    <property type="match status" value="1"/>
</dbReference>
<feature type="domain" description="HTH gntR-type" evidence="5">
    <location>
        <begin position="37"/>
        <end position="104"/>
    </location>
</feature>
<dbReference type="InterPro" id="IPR008920">
    <property type="entry name" value="TF_FadR/GntR_C"/>
</dbReference>
<dbReference type="AlphaFoldDB" id="A0A2T3LDI5"/>
<evidence type="ECO:0000259" key="5">
    <source>
        <dbReference type="PROSITE" id="PS50949"/>
    </source>
</evidence>
<dbReference type="InterPro" id="IPR011711">
    <property type="entry name" value="GntR_C"/>
</dbReference>
<dbReference type="SMART" id="SM00345">
    <property type="entry name" value="HTH_GNTR"/>
    <property type="match status" value="1"/>
</dbReference>
<evidence type="ECO:0000313" key="6">
    <source>
        <dbReference type="EMBL" id="PSV49428.1"/>
    </source>
</evidence>
<dbReference type="PANTHER" id="PTHR43537:SF49">
    <property type="entry name" value="TRANSCRIPTIONAL REGULATORY PROTEIN"/>
    <property type="match status" value="1"/>
</dbReference>
<dbReference type="InterPro" id="IPR036390">
    <property type="entry name" value="WH_DNA-bd_sf"/>
</dbReference>
<dbReference type="GO" id="GO:0003677">
    <property type="term" value="F:DNA binding"/>
    <property type="evidence" value="ECO:0007669"/>
    <property type="project" value="UniProtKB-KW"/>
</dbReference>
<dbReference type="SMART" id="SM00895">
    <property type="entry name" value="FCD"/>
    <property type="match status" value="1"/>
</dbReference>
<keyword evidence="1" id="KW-0805">Transcription regulation</keyword>
<keyword evidence="4" id="KW-0175">Coiled coil</keyword>
<organism evidence="6 7">
    <name type="scientific">Photobacterium indicum</name>
    <dbReference type="NCBI Taxonomy" id="81447"/>
    <lineage>
        <taxon>Bacteria</taxon>
        <taxon>Pseudomonadati</taxon>
        <taxon>Pseudomonadota</taxon>
        <taxon>Gammaproteobacteria</taxon>
        <taxon>Vibrionales</taxon>
        <taxon>Vibrionaceae</taxon>
        <taxon>Photobacterium</taxon>
    </lineage>
</organism>
<dbReference type="SUPFAM" id="SSF46785">
    <property type="entry name" value="Winged helix' DNA-binding domain"/>
    <property type="match status" value="1"/>
</dbReference>
<dbReference type="PROSITE" id="PS50949">
    <property type="entry name" value="HTH_GNTR"/>
    <property type="match status" value="1"/>
</dbReference>
<keyword evidence="3" id="KW-0804">Transcription</keyword>
<evidence type="ECO:0000313" key="7">
    <source>
        <dbReference type="Proteomes" id="UP000241803"/>
    </source>
</evidence>
<keyword evidence="7" id="KW-1185">Reference proteome</keyword>
<protein>
    <submittedName>
        <fullName evidence="6">GntR family transcriptional regulator</fullName>
    </submittedName>
</protein>
<dbReference type="InterPro" id="IPR036388">
    <property type="entry name" value="WH-like_DNA-bd_sf"/>
</dbReference>
<dbReference type="CDD" id="cd07377">
    <property type="entry name" value="WHTH_GntR"/>
    <property type="match status" value="1"/>
</dbReference>
<evidence type="ECO:0000256" key="4">
    <source>
        <dbReference type="SAM" id="Coils"/>
    </source>
</evidence>
<dbReference type="Proteomes" id="UP000241803">
    <property type="component" value="Unassembled WGS sequence"/>
</dbReference>
<dbReference type="InterPro" id="IPR000524">
    <property type="entry name" value="Tscrpt_reg_HTH_GntR"/>
</dbReference>
<dbReference type="Gene3D" id="1.10.10.10">
    <property type="entry name" value="Winged helix-like DNA-binding domain superfamily/Winged helix DNA-binding domain"/>
    <property type="match status" value="1"/>
</dbReference>